<dbReference type="Pfam" id="PF01000">
    <property type="entry name" value="RNA_pol_A_bac"/>
    <property type="match status" value="1"/>
</dbReference>
<organism evidence="13 14">
    <name type="scientific">Fodinibius roseus</name>
    <dbReference type="NCBI Taxonomy" id="1194090"/>
    <lineage>
        <taxon>Bacteria</taxon>
        <taxon>Pseudomonadati</taxon>
        <taxon>Balneolota</taxon>
        <taxon>Balneolia</taxon>
        <taxon>Balneolales</taxon>
        <taxon>Balneolaceae</taxon>
        <taxon>Fodinibius</taxon>
    </lineage>
</organism>
<dbReference type="Gene3D" id="1.10.150.20">
    <property type="entry name" value="5' to 3' exonuclease, C-terminal subdomain"/>
    <property type="match status" value="1"/>
</dbReference>
<dbReference type="NCBIfam" id="TIGR02027">
    <property type="entry name" value="rpoA"/>
    <property type="match status" value="1"/>
</dbReference>
<dbReference type="NCBIfam" id="NF003516">
    <property type="entry name" value="PRK05182.2-2"/>
    <property type="match status" value="1"/>
</dbReference>
<evidence type="ECO:0000256" key="7">
    <source>
        <dbReference type="ARBA" id="ARBA00023163"/>
    </source>
</evidence>
<dbReference type="InterPro" id="IPR036603">
    <property type="entry name" value="RBP11-like"/>
</dbReference>
<dbReference type="RefSeq" id="WP_073068633.1">
    <property type="nucleotide sequence ID" value="NZ_FQUS01000043.1"/>
</dbReference>
<dbReference type="FunFam" id="2.170.120.12:FF:000001">
    <property type="entry name" value="DNA-directed RNA polymerase subunit alpha"/>
    <property type="match status" value="1"/>
</dbReference>
<evidence type="ECO:0000256" key="9">
    <source>
        <dbReference type="ARBA" id="ARBA00033070"/>
    </source>
</evidence>
<evidence type="ECO:0000256" key="5">
    <source>
        <dbReference type="ARBA" id="ARBA00022679"/>
    </source>
</evidence>
<evidence type="ECO:0000256" key="3">
    <source>
        <dbReference type="ARBA" id="ARBA00015972"/>
    </source>
</evidence>
<reference evidence="13 14" key="1">
    <citation type="submission" date="2016-11" db="EMBL/GenBank/DDBJ databases">
        <authorList>
            <person name="Jaros S."/>
            <person name="Januszkiewicz K."/>
            <person name="Wedrychowicz H."/>
        </authorList>
    </citation>
    <scope>NUCLEOTIDE SEQUENCE [LARGE SCALE GENOMIC DNA]</scope>
    <source>
        <strain evidence="13 14">DSM 21986</strain>
    </source>
</reference>
<evidence type="ECO:0000259" key="12">
    <source>
        <dbReference type="SMART" id="SM00662"/>
    </source>
</evidence>
<dbReference type="EC" id="2.7.7.6" evidence="2 11"/>
<dbReference type="GO" id="GO:0000428">
    <property type="term" value="C:DNA-directed RNA polymerase complex"/>
    <property type="evidence" value="ECO:0007669"/>
    <property type="project" value="UniProtKB-KW"/>
</dbReference>
<dbReference type="GO" id="GO:0006351">
    <property type="term" value="P:DNA-templated transcription"/>
    <property type="evidence" value="ECO:0007669"/>
    <property type="project" value="UniProtKB-UniRule"/>
</dbReference>
<evidence type="ECO:0000313" key="13">
    <source>
        <dbReference type="EMBL" id="SHG66824.1"/>
    </source>
</evidence>
<evidence type="ECO:0000256" key="11">
    <source>
        <dbReference type="HAMAP-Rule" id="MF_00059"/>
    </source>
</evidence>
<feature type="region of interest" description="Alpha C-terminal domain (alpha-CTD)" evidence="11">
    <location>
        <begin position="250"/>
        <end position="326"/>
    </location>
</feature>
<sequence>MSNYSIQMPEPLDVKEASDTFGTFILQPLERGFGVTVGNSFRRILLSSLPGIAINAIKIEGVEHEYSSIDGVKEDVYEIILNLKEVRFEQVEQSSGVVHISKSGEGKLTAHDINEATADYEVLNPDLLIATLSEDADLEIELRLGRGRGYVPAEEQNVDTSEDVNLIPIDAIYTPIKQVQFDVENVRVGQHTDYEKLVMDITTDGSINSKEALTIAGKILKEHIEKFITEEIDEPFTQEEEEVDAEKQRIKNLLKTSIEDLNLSVRSYNCLKSANINTIGELVTRDEQDLLKFRNFGKKSLAELVEVIEGKDLHFGMDVSKYLDNS</sequence>
<dbReference type="InterPro" id="IPR011260">
    <property type="entry name" value="RNAP_asu_C"/>
</dbReference>
<dbReference type="InterPro" id="IPR011773">
    <property type="entry name" value="DNA-dir_RpoA"/>
</dbReference>
<dbReference type="GO" id="GO:0046983">
    <property type="term" value="F:protein dimerization activity"/>
    <property type="evidence" value="ECO:0007669"/>
    <property type="project" value="InterPro"/>
</dbReference>
<evidence type="ECO:0000256" key="8">
    <source>
        <dbReference type="ARBA" id="ARBA00032524"/>
    </source>
</evidence>
<dbReference type="SUPFAM" id="SSF47789">
    <property type="entry name" value="C-terminal domain of RNA polymerase alpha subunit"/>
    <property type="match status" value="1"/>
</dbReference>
<keyword evidence="14" id="KW-1185">Reference proteome</keyword>
<evidence type="ECO:0000256" key="10">
    <source>
        <dbReference type="ARBA" id="ARBA00048552"/>
    </source>
</evidence>
<dbReference type="STRING" id="1194090.SAMN05443144_14329"/>
<gene>
    <name evidence="11" type="primary">rpoA</name>
    <name evidence="13" type="ORF">SAMN05443144_14329</name>
</gene>
<comment type="catalytic activity">
    <reaction evidence="10 11">
        <text>RNA(n) + a ribonucleoside 5'-triphosphate = RNA(n+1) + diphosphate</text>
        <dbReference type="Rhea" id="RHEA:21248"/>
        <dbReference type="Rhea" id="RHEA-COMP:14527"/>
        <dbReference type="Rhea" id="RHEA-COMP:17342"/>
        <dbReference type="ChEBI" id="CHEBI:33019"/>
        <dbReference type="ChEBI" id="CHEBI:61557"/>
        <dbReference type="ChEBI" id="CHEBI:140395"/>
        <dbReference type="EC" id="2.7.7.6"/>
    </reaction>
</comment>
<dbReference type="SUPFAM" id="SSF56553">
    <property type="entry name" value="Insert subdomain of RNA polymerase alpha subunit"/>
    <property type="match status" value="1"/>
</dbReference>
<name>A0A1M5LNZ7_9BACT</name>
<protein>
    <recommendedName>
        <fullName evidence="3 11">DNA-directed RNA polymerase subunit alpha</fullName>
        <shortName evidence="11">RNAP subunit alpha</shortName>
        <ecNumber evidence="2 11">2.7.7.6</ecNumber>
    </recommendedName>
    <alternativeName>
        <fullName evidence="9 11">RNA polymerase subunit alpha</fullName>
    </alternativeName>
    <alternativeName>
        <fullName evidence="8 11">Transcriptase subunit alpha</fullName>
    </alternativeName>
</protein>
<accession>A0A1M5LNZ7</accession>
<keyword evidence="7 11" id="KW-0804">Transcription</keyword>
<dbReference type="SMART" id="SM00662">
    <property type="entry name" value="RPOLD"/>
    <property type="match status" value="1"/>
</dbReference>
<dbReference type="InterPro" id="IPR036643">
    <property type="entry name" value="RNApol_insert_sf"/>
</dbReference>
<dbReference type="InterPro" id="IPR011262">
    <property type="entry name" value="DNA-dir_RNA_pol_insert"/>
</dbReference>
<evidence type="ECO:0000256" key="6">
    <source>
        <dbReference type="ARBA" id="ARBA00022695"/>
    </source>
</evidence>
<dbReference type="Gene3D" id="2.170.120.12">
    <property type="entry name" value="DNA-directed RNA polymerase, insert domain"/>
    <property type="match status" value="1"/>
</dbReference>
<evidence type="ECO:0000313" key="14">
    <source>
        <dbReference type="Proteomes" id="UP000184041"/>
    </source>
</evidence>
<dbReference type="GO" id="GO:0003677">
    <property type="term" value="F:DNA binding"/>
    <property type="evidence" value="ECO:0007669"/>
    <property type="project" value="UniProtKB-UniRule"/>
</dbReference>
<comment type="similarity">
    <text evidence="1 11">Belongs to the RNA polymerase alpha chain family.</text>
</comment>
<dbReference type="Proteomes" id="UP000184041">
    <property type="component" value="Unassembled WGS sequence"/>
</dbReference>
<evidence type="ECO:0000256" key="2">
    <source>
        <dbReference type="ARBA" id="ARBA00012418"/>
    </source>
</evidence>
<dbReference type="Gene3D" id="3.30.1360.10">
    <property type="entry name" value="RNA polymerase, RBP11-like subunit"/>
    <property type="match status" value="1"/>
</dbReference>
<dbReference type="HAMAP" id="MF_00059">
    <property type="entry name" value="RNApol_bact_RpoA"/>
    <property type="match status" value="1"/>
</dbReference>
<dbReference type="GO" id="GO:0005737">
    <property type="term" value="C:cytoplasm"/>
    <property type="evidence" value="ECO:0007669"/>
    <property type="project" value="UniProtKB-ARBA"/>
</dbReference>
<feature type="region of interest" description="Alpha N-terminal domain (alpha-NTD)" evidence="11">
    <location>
        <begin position="1"/>
        <end position="234"/>
    </location>
</feature>
<dbReference type="InterPro" id="IPR011263">
    <property type="entry name" value="DNA-dir_RNA_pol_RpoA/D/Rpb3"/>
</dbReference>
<dbReference type="NCBIfam" id="NF003519">
    <property type="entry name" value="PRK05182.2-5"/>
    <property type="match status" value="1"/>
</dbReference>
<evidence type="ECO:0000256" key="1">
    <source>
        <dbReference type="ARBA" id="ARBA00007123"/>
    </source>
</evidence>
<proteinExistence type="inferred from homology"/>
<dbReference type="Pfam" id="PF01193">
    <property type="entry name" value="RNA_pol_L"/>
    <property type="match status" value="1"/>
</dbReference>
<dbReference type="SUPFAM" id="SSF55257">
    <property type="entry name" value="RBP11-like subunits of RNA polymerase"/>
    <property type="match status" value="1"/>
</dbReference>
<dbReference type="CDD" id="cd06928">
    <property type="entry name" value="RNAP_alpha_NTD"/>
    <property type="match status" value="1"/>
</dbReference>
<comment type="domain">
    <text evidence="11">The N-terminal domain is essential for RNAP assembly and basal transcription, whereas the C-terminal domain is involved in interaction with transcriptional regulators and with upstream promoter elements.</text>
</comment>
<keyword evidence="4 11" id="KW-0240">DNA-directed RNA polymerase</keyword>
<keyword evidence="5 11" id="KW-0808">Transferase</keyword>
<keyword evidence="6 11" id="KW-0548">Nucleotidyltransferase</keyword>
<comment type="subunit">
    <text evidence="11">Homodimer. The RNAP catalytic core consists of 2 alpha, 1 beta, 1 beta' and 1 omega subunit. When a sigma factor is associated with the core the holoenzyme is formed, which can initiate transcription.</text>
</comment>
<dbReference type="OrthoDB" id="9805706at2"/>
<dbReference type="Pfam" id="PF03118">
    <property type="entry name" value="RNA_pol_A_CTD"/>
    <property type="match status" value="1"/>
</dbReference>
<feature type="domain" description="DNA-directed RNA polymerase RpoA/D/Rpb3-type" evidence="12">
    <location>
        <begin position="21"/>
        <end position="230"/>
    </location>
</feature>
<dbReference type="GO" id="GO:0003899">
    <property type="term" value="F:DNA-directed RNA polymerase activity"/>
    <property type="evidence" value="ECO:0007669"/>
    <property type="project" value="UniProtKB-UniRule"/>
</dbReference>
<dbReference type="NCBIfam" id="NF003513">
    <property type="entry name" value="PRK05182.1-2"/>
    <property type="match status" value="1"/>
</dbReference>
<comment type="function">
    <text evidence="11">DNA-dependent RNA polymerase catalyzes the transcription of DNA into RNA using the four ribonucleoside triphosphates as substrates.</text>
</comment>
<evidence type="ECO:0000256" key="4">
    <source>
        <dbReference type="ARBA" id="ARBA00022478"/>
    </source>
</evidence>
<dbReference type="EMBL" id="FQUS01000043">
    <property type="protein sequence ID" value="SHG66824.1"/>
    <property type="molecule type" value="Genomic_DNA"/>
</dbReference>
<dbReference type="AlphaFoldDB" id="A0A1M5LNZ7"/>